<protein>
    <submittedName>
        <fullName evidence="2">Uncharacterized protein</fullName>
    </submittedName>
</protein>
<reference evidence="2 3" key="1">
    <citation type="journal article" date="2016" name="J. Biotechnol.">
        <title>First complete genome sequence of a species in the genus Microterricola, an extremophilic cold active enzyme producing bacterial strain ERGS5:02 isolated from Sikkim Himalaya.</title>
        <authorList>
            <person name="Himanshu"/>
            <person name="Swarnkar M.K."/>
            <person name="Singh D."/>
            <person name="Kumar R."/>
        </authorList>
    </citation>
    <scope>NUCLEOTIDE SEQUENCE [LARGE SCALE GENOMIC DNA]</scope>
    <source>
        <strain evidence="2 3">ERGS5:02</strain>
    </source>
</reference>
<dbReference type="KEGG" id="mvd:AWU67_12215"/>
<reference evidence="3" key="2">
    <citation type="submission" date="2016-01" db="EMBL/GenBank/DDBJ databases">
        <title>First complete genome sequence of a species in the genus Microterricola, an extremophilic cold active enzyme producing strain ERGS5:02 isolated from Sikkim Himalaya.</title>
        <authorList>
            <person name="Kumar R."/>
            <person name="Singh D."/>
            <person name="Swarnkar M.K."/>
        </authorList>
    </citation>
    <scope>NUCLEOTIDE SEQUENCE [LARGE SCALE GENOMIC DNA]</scope>
    <source>
        <strain evidence="3">ERGS5:02</strain>
    </source>
</reference>
<dbReference type="Proteomes" id="UP000058305">
    <property type="component" value="Chromosome"/>
</dbReference>
<dbReference type="AlphaFoldDB" id="A0A0X8E4D6"/>
<dbReference type="EMBL" id="CP014145">
    <property type="protein sequence ID" value="AMB59497.1"/>
    <property type="molecule type" value="Genomic_DNA"/>
</dbReference>
<keyword evidence="3" id="KW-1185">Reference proteome</keyword>
<organism evidence="2 3">
    <name type="scientific">Microterricola viridarii</name>
    <dbReference type="NCBI Taxonomy" id="412690"/>
    <lineage>
        <taxon>Bacteria</taxon>
        <taxon>Bacillati</taxon>
        <taxon>Actinomycetota</taxon>
        <taxon>Actinomycetes</taxon>
        <taxon>Micrococcales</taxon>
        <taxon>Microbacteriaceae</taxon>
        <taxon>Microterricola</taxon>
    </lineage>
</organism>
<sequence length="84" mass="9167">MISNERVGLRARQESDVAVLHDELYNDVATRSRADSRPWRPIPSGSAVSPYAVSDPQDDATCFSVVDFSTGELAGERASRQPSD</sequence>
<feature type="region of interest" description="Disordered" evidence="1">
    <location>
        <begin position="31"/>
        <end position="53"/>
    </location>
</feature>
<evidence type="ECO:0000313" key="3">
    <source>
        <dbReference type="Proteomes" id="UP000058305"/>
    </source>
</evidence>
<proteinExistence type="predicted"/>
<evidence type="ECO:0000256" key="1">
    <source>
        <dbReference type="SAM" id="MobiDB-lite"/>
    </source>
</evidence>
<name>A0A0X8E4D6_9MICO</name>
<dbReference type="RefSeq" id="WP_067229418.1">
    <property type="nucleotide sequence ID" value="NZ_CP014145.1"/>
</dbReference>
<dbReference type="OrthoDB" id="9814648at2"/>
<evidence type="ECO:0000313" key="2">
    <source>
        <dbReference type="EMBL" id="AMB59497.1"/>
    </source>
</evidence>
<gene>
    <name evidence="2" type="ORF">AWU67_12215</name>
</gene>
<accession>A0A0X8E4D6</accession>